<comment type="similarity">
    <text evidence="6">Belongs to the DarT ADP-ribosyltransferase family.</text>
</comment>
<organism evidence="8 9">
    <name type="scientific">Xenorhabdus kozodoii</name>
    <dbReference type="NCBI Taxonomy" id="351676"/>
    <lineage>
        <taxon>Bacteria</taxon>
        <taxon>Pseudomonadati</taxon>
        <taxon>Pseudomonadota</taxon>
        <taxon>Gammaproteobacteria</taxon>
        <taxon>Enterobacterales</taxon>
        <taxon>Morganellaceae</taxon>
        <taxon>Xenorhabdus</taxon>
    </lineage>
</organism>
<evidence type="ECO:0000256" key="6">
    <source>
        <dbReference type="PROSITE-ProRule" id="PRU01362"/>
    </source>
</evidence>
<keyword evidence="5 6" id="KW-0238">DNA-binding</keyword>
<protein>
    <recommendedName>
        <fullName evidence="7">DarT domain-containing protein</fullName>
    </recommendedName>
</protein>
<keyword evidence="4 6" id="KW-0548">Nucleotidyltransferase</keyword>
<keyword evidence="2 6" id="KW-0328">Glycosyltransferase</keyword>
<evidence type="ECO:0000313" key="8">
    <source>
        <dbReference type="EMBL" id="PHM74555.1"/>
    </source>
</evidence>
<dbReference type="GO" id="GO:0003677">
    <property type="term" value="F:DNA binding"/>
    <property type="evidence" value="ECO:0007669"/>
    <property type="project" value="UniProtKB-UniRule"/>
</dbReference>
<dbReference type="Pfam" id="PF14487">
    <property type="entry name" value="DarT"/>
    <property type="match status" value="1"/>
</dbReference>
<reference evidence="8 9" key="1">
    <citation type="journal article" date="2017" name="Nat. Microbiol.">
        <title>Natural product diversity associated with the nematode symbionts Photorhabdus and Xenorhabdus.</title>
        <authorList>
            <person name="Tobias N.J."/>
            <person name="Wolff H."/>
            <person name="Djahanschiri B."/>
            <person name="Grundmann F."/>
            <person name="Kronenwerth M."/>
            <person name="Shi Y.M."/>
            <person name="Simonyi S."/>
            <person name="Grun P."/>
            <person name="Shapiro-Ilan D."/>
            <person name="Pidot S.J."/>
            <person name="Stinear T.P."/>
            <person name="Ebersberger I."/>
            <person name="Bode H.B."/>
        </authorList>
    </citation>
    <scope>NUCLEOTIDE SEQUENCE [LARGE SCALE GENOMIC DNA]</scope>
    <source>
        <strain evidence="8 9">DSM 17907</strain>
    </source>
</reference>
<gene>
    <name evidence="8" type="ORF">Xkoz_00798</name>
</gene>
<dbReference type="AlphaFoldDB" id="A0A2D0LG01"/>
<dbReference type="Proteomes" id="UP000221101">
    <property type="component" value="Unassembled WGS sequence"/>
</dbReference>
<evidence type="ECO:0000256" key="3">
    <source>
        <dbReference type="ARBA" id="ARBA00022679"/>
    </source>
</evidence>
<evidence type="ECO:0000256" key="5">
    <source>
        <dbReference type="ARBA" id="ARBA00023125"/>
    </source>
</evidence>
<dbReference type="OrthoDB" id="9813972at2"/>
<sequence length="253" mass="29395">MACFHIYQSNFKLPLANQRECLYLPATRGDIRRILKDDWYKYSLNSEKALIWRIVHKNNLSWILQNGFFAGNSGKKSKDWVDIGNPELISKRANHPVPIAPGGTLTDDIPFYFTPFSPMLKNIHSGWGGIKQRSNNEIIILVSSLHKLNELDVPFIFTDSHAYYMWSNFYSNIADLDKIDWTIIQSKDFKRDPDDPAKFERYQAEALIHNYCPVEALIGIVCYSKEDKPHLDRLIKQSGHKVQVIARPNWYFS</sequence>
<evidence type="ECO:0000256" key="2">
    <source>
        <dbReference type="ARBA" id="ARBA00022676"/>
    </source>
</evidence>
<comment type="caution">
    <text evidence="8">The sequence shown here is derived from an EMBL/GenBank/DDBJ whole genome shotgun (WGS) entry which is preliminary data.</text>
</comment>
<dbReference type="GO" id="GO:0016757">
    <property type="term" value="F:glycosyltransferase activity"/>
    <property type="evidence" value="ECO:0007669"/>
    <property type="project" value="UniProtKB-UniRule"/>
</dbReference>
<evidence type="ECO:0000256" key="1">
    <source>
        <dbReference type="ARBA" id="ARBA00022649"/>
    </source>
</evidence>
<name>A0A2D0LG01_9GAMM</name>
<evidence type="ECO:0000313" key="9">
    <source>
        <dbReference type="Proteomes" id="UP000221101"/>
    </source>
</evidence>
<feature type="binding site" evidence="6">
    <location>
        <position position="92"/>
    </location>
    <ligand>
        <name>NAD(+)</name>
        <dbReference type="ChEBI" id="CHEBI:57540"/>
    </ligand>
</feature>
<evidence type="ECO:0000256" key="4">
    <source>
        <dbReference type="ARBA" id="ARBA00022695"/>
    </source>
</evidence>
<dbReference type="EMBL" id="NJCX01000004">
    <property type="protein sequence ID" value="PHM74555.1"/>
    <property type="molecule type" value="Genomic_DNA"/>
</dbReference>
<keyword evidence="1 6" id="KW-1277">Toxin-antitoxin system</keyword>
<keyword evidence="9" id="KW-1185">Reference proteome</keyword>
<feature type="binding site" evidence="6">
    <location>
        <begin position="53"/>
        <end position="55"/>
    </location>
    <ligand>
        <name>NAD(+)</name>
        <dbReference type="ChEBI" id="CHEBI:57540"/>
    </ligand>
</feature>
<dbReference type="InterPro" id="IPR029494">
    <property type="entry name" value="DarT"/>
</dbReference>
<keyword evidence="3 6" id="KW-0808">Transferase</keyword>
<dbReference type="GO" id="GO:0016779">
    <property type="term" value="F:nucleotidyltransferase activity"/>
    <property type="evidence" value="ECO:0007669"/>
    <property type="project" value="UniProtKB-UniRule"/>
</dbReference>
<evidence type="ECO:0000259" key="7">
    <source>
        <dbReference type="PROSITE" id="PS52018"/>
    </source>
</evidence>
<feature type="domain" description="DarT" evidence="7">
    <location>
        <begin position="49"/>
        <end position="252"/>
    </location>
</feature>
<accession>A0A2D0LG01</accession>
<dbReference type="PROSITE" id="PS52018">
    <property type="entry name" value="DART"/>
    <property type="match status" value="1"/>
</dbReference>
<proteinExistence type="inferred from homology"/>
<comment type="caution">
    <text evidence="6">Lacks conserved residue(s) required for the propagation of feature annotation.</text>
</comment>
<feature type="active site" evidence="6">
    <location>
        <position position="205"/>
    </location>
</feature>
<comment type="catalytic activity">
    <reaction evidence="6">
        <text>a thymidine in DNA + NAD(+) = an N-(ADP-alpha-D-ribosyl)-thymidine in DNA + nicotinamide + H(+)</text>
        <dbReference type="Rhea" id="RHEA:71651"/>
        <dbReference type="Rhea" id="RHEA-COMP:13556"/>
        <dbReference type="Rhea" id="RHEA-COMP:18051"/>
        <dbReference type="ChEBI" id="CHEBI:15378"/>
        <dbReference type="ChEBI" id="CHEBI:17154"/>
        <dbReference type="ChEBI" id="CHEBI:57540"/>
        <dbReference type="ChEBI" id="CHEBI:137386"/>
        <dbReference type="ChEBI" id="CHEBI:191199"/>
    </reaction>
</comment>
<feature type="active site" description="Proton acceptor" evidence="6">
    <location>
        <position position="92"/>
    </location>
</feature>